<proteinExistence type="predicted"/>
<evidence type="ECO:0000256" key="1">
    <source>
        <dbReference type="SAM" id="MobiDB-lite"/>
    </source>
</evidence>
<gene>
    <name evidence="2" type="ORF">H0H81_006191</name>
</gene>
<name>A0A9P7FXB7_9AGAR</name>
<dbReference type="AlphaFoldDB" id="A0A9P7FXB7"/>
<protein>
    <submittedName>
        <fullName evidence="2">Uncharacterized protein</fullName>
    </submittedName>
</protein>
<dbReference type="EMBL" id="JABCKI010005872">
    <property type="protein sequence ID" value="KAG5636985.1"/>
    <property type="molecule type" value="Genomic_DNA"/>
</dbReference>
<reference evidence="2" key="1">
    <citation type="submission" date="2021-02" db="EMBL/GenBank/DDBJ databases">
        <authorList>
            <person name="Nieuwenhuis M."/>
            <person name="Van De Peppel L.J.J."/>
        </authorList>
    </citation>
    <scope>NUCLEOTIDE SEQUENCE</scope>
    <source>
        <strain evidence="2">D49</strain>
    </source>
</reference>
<evidence type="ECO:0000313" key="3">
    <source>
        <dbReference type="Proteomes" id="UP000717328"/>
    </source>
</evidence>
<accession>A0A9P7FXB7</accession>
<sequence>MVPSDCISYPNLCSTHIRSSLAQLNSPPQMYAKLNFVSSVLPMASQATKWLAHPNTGLLIHTDHQAPPAGRKNLEHLRADANVTHGVLPERLDSPAVKRRDSEVGPEAR</sequence>
<evidence type="ECO:0000313" key="2">
    <source>
        <dbReference type="EMBL" id="KAG5636985.1"/>
    </source>
</evidence>
<dbReference type="Proteomes" id="UP000717328">
    <property type="component" value="Unassembled WGS sequence"/>
</dbReference>
<organism evidence="2 3">
    <name type="scientific">Sphagnurus paluster</name>
    <dbReference type="NCBI Taxonomy" id="117069"/>
    <lineage>
        <taxon>Eukaryota</taxon>
        <taxon>Fungi</taxon>
        <taxon>Dikarya</taxon>
        <taxon>Basidiomycota</taxon>
        <taxon>Agaricomycotina</taxon>
        <taxon>Agaricomycetes</taxon>
        <taxon>Agaricomycetidae</taxon>
        <taxon>Agaricales</taxon>
        <taxon>Tricholomatineae</taxon>
        <taxon>Lyophyllaceae</taxon>
        <taxon>Sphagnurus</taxon>
    </lineage>
</organism>
<feature type="region of interest" description="Disordered" evidence="1">
    <location>
        <begin position="85"/>
        <end position="109"/>
    </location>
</feature>
<reference evidence="2" key="2">
    <citation type="submission" date="2021-10" db="EMBL/GenBank/DDBJ databases">
        <title>Phylogenomics reveals ancestral predisposition of the termite-cultivated fungus Termitomyces towards a domesticated lifestyle.</title>
        <authorList>
            <person name="Auxier B."/>
            <person name="Grum-Grzhimaylo A."/>
            <person name="Cardenas M.E."/>
            <person name="Lodge J.D."/>
            <person name="Laessoe T."/>
            <person name="Pedersen O."/>
            <person name="Smith M.E."/>
            <person name="Kuyper T.W."/>
            <person name="Franco-Molano E.A."/>
            <person name="Baroni T.J."/>
            <person name="Aanen D.K."/>
        </authorList>
    </citation>
    <scope>NUCLEOTIDE SEQUENCE</scope>
    <source>
        <strain evidence="2">D49</strain>
    </source>
</reference>
<comment type="caution">
    <text evidence="2">The sequence shown here is derived from an EMBL/GenBank/DDBJ whole genome shotgun (WGS) entry which is preliminary data.</text>
</comment>
<feature type="compositionally biased region" description="Basic and acidic residues" evidence="1">
    <location>
        <begin position="88"/>
        <end position="109"/>
    </location>
</feature>
<keyword evidence="3" id="KW-1185">Reference proteome</keyword>